<protein>
    <submittedName>
        <fullName evidence="2">Putative inner membrane protein</fullName>
    </submittedName>
</protein>
<evidence type="ECO:0000256" key="1">
    <source>
        <dbReference type="SAM" id="Phobius"/>
    </source>
</evidence>
<dbReference type="AlphaFoldDB" id="A0A377PVF6"/>
<dbReference type="RefSeq" id="WP_052089738.1">
    <property type="nucleotide sequence ID" value="NZ_FZML01000056.1"/>
</dbReference>
<keyword evidence="1" id="KW-1133">Transmembrane helix</keyword>
<dbReference type="SUPFAM" id="SSF48452">
    <property type="entry name" value="TPR-like"/>
    <property type="match status" value="1"/>
</dbReference>
<reference evidence="2 5" key="2">
    <citation type="submission" date="2018-06" db="EMBL/GenBank/DDBJ databases">
        <authorList>
            <consortium name="Pathogen Informatics"/>
            <person name="Doyle S."/>
        </authorList>
    </citation>
    <scope>NUCLEOTIDE SEQUENCE [LARGE SCALE GENOMIC DNA]</scope>
    <source>
        <strain evidence="2 5">NCTC12714</strain>
    </source>
</reference>
<evidence type="ECO:0000313" key="4">
    <source>
        <dbReference type="Proteomes" id="UP000029922"/>
    </source>
</evidence>
<dbReference type="Gene3D" id="1.25.40.10">
    <property type="entry name" value="Tetratricopeptide repeat domain"/>
    <property type="match status" value="1"/>
</dbReference>
<organism evidence="2 5">
    <name type="scientific">Helicobacter muridarum</name>
    <dbReference type="NCBI Taxonomy" id="216"/>
    <lineage>
        <taxon>Bacteria</taxon>
        <taxon>Pseudomonadati</taxon>
        <taxon>Campylobacterota</taxon>
        <taxon>Epsilonproteobacteria</taxon>
        <taxon>Campylobacterales</taxon>
        <taxon>Helicobacteraceae</taxon>
        <taxon>Helicobacter</taxon>
    </lineage>
</organism>
<reference evidence="3 4" key="1">
    <citation type="journal article" date="2014" name="Genome Announc.">
        <title>Draft genome sequences of eight enterohepatic helicobacter species isolated from both laboratory and wild rodents.</title>
        <authorList>
            <person name="Sheh A."/>
            <person name="Shen Z."/>
            <person name="Fox J.G."/>
        </authorList>
    </citation>
    <scope>NUCLEOTIDE SEQUENCE [LARGE SCALE GENOMIC DNA]</scope>
    <source>
        <strain evidence="3 4">ST1</strain>
    </source>
</reference>
<evidence type="ECO:0000313" key="2">
    <source>
        <dbReference type="EMBL" id="STQ86490.1"/>
    </source>
</evidence>
<keyword evidence="1" id="KW-0812">Transmembrane</keyword>
<feature type="transmembrane region" description="Helical" evidence="1">
    <location>
        <begin position="12"/>
        <end position="31"/>
    </location>
</feature>
<name>A0A377PVF6_9HELI</name>
<sequence>MSNIIELYRNPVFGVMILFAIVLVIVIMDSVRGAYAKKKKKEYLEQLSKNFDSFSLQQNISDFMQHVKNPATTVMRIAEIYFQVGNYQQTIAMCQMLNENTSKSQEKIEVLQMLAKSYYKAGFLQRAKSVLIDILRIYPYNIDALNLLIKTCESLGEYKESLSALDCLEELQDRESLSDAAMKNKIIQTRDYIKAMQIISNTKLSLISQQEQLLDIYHKDSKLSILILRHFKLYNIALFWKQILHYNDIYSCIDLLWHFDLEEIPFDLIPMDSDIRDIYRAKGYIKDYRNIKDITLESLQLLHLHSNTTGDLDFSYYCNSCGVNTPFYSYRCASCDEIDEIKLRFVIIAQT</sequence>
<dbReference type="EMBL" id="UGJE01000002">
    <property type="protein sequence ID" value="STQ86490.1"/>
    <property type="molecule type" value="Genomic_DNA"/>
</dbReference>
<dbReference type="Proteomes" id="UP000029922">
    <property type="component" value="Unassembled WGS sequence"/>
</dbReference>
<evidence type="ECO:0000313" key="5">
    <source>
        <dbReference type="Proteomes" id="UP000255139"/>
    </source>
</evidence>
<accession>A0A377PVF6</accession>
<evidence type="ECO:0000313" key="3">
    <source>
        <dbReference type="EMBL" id="TLD98344.1"/>
    </source>
</evidence>
<dbReference type="EMBL" id="JRPD02000033">
    <property type="protein sequence ID" value="TLD98344.1"/>
    <property type="molecule type" value="Genomic_DNA"/>
</dbReference>
<dbReference type="Proteomes" id="UP000255139">
    <property type="component" value="Unassembled WGS sequence"/>
</dbReference>
<keyword evidence="1" id="KW-0472">Membrane</keyword>
<dbReference type="InterPro" id="IPR011990">
    <property type="entry name" value="TPR-like_helical_dom_sf"/>
</dbReference>
<dbReference type="OrthoDB" id="5362770at2"/>
<gene>
    <name evidence="3" type="ORF">LS73_009080</name>
    <name evidence="2" type="ORF">NCTC12714_01297</name>
</gene>
<keyword evidence="5" id="KW-1185">Reference proteome</keyword>
<proteinExistence type="predicted"/>